<dbReference type="Pfam" id="PF04306">
    <property type="entry name" value="DUF456"/>
    <property type="match status" value="1"/>
</dbReference>
<keyword evidence="3" id="KW-1185">Reference proteome</keyword>
<feature type="transmembrane region" description="Helical" evidence="1">
    <location>
        <begin position="6"/>
        <end position="24"/>
    </location>
</feature>
<evidence type="ECO:0000256" key="1">
    <source>
        <dbReference type="SAM" id="Phobius"/>
    </source>
</evidence>
<keyword evidence="1" id="KW-0812">Transmembrane</keyword>
<dbReference type="AlphaFoldDB" id="A0A2S5IW37"/>
<dbReference type="OrthoDB" id="3733714at2"/>
<evidence type="ECO:0000313" key="3">
    <source>
        <dbReference type="Proteomes" id="UP000239297"/>
    </source>
</evidence>
<evidence type="ECO:0000313" key="2">
    <source>
        <dbReference type="EMBL" id="PPB48778.1"/>
    </source>
</evidence>
<protein>
    <submittedName>
        <fullName evidence="2">DUF456 domain-containing protein</fullName>
    </submittedName>
</protein>
<keyword evidence="1" id="KW-1133">Transmembrane helix</keyword>
<proteinExistence type="predicted"/>
<name>A0A2S5IW37_9MICC</name>
<dbReference type="EMBL" id="PRKW01000005">
    <property type="protein sequence ID" value="PPB48778.1"/>
    <property type="molecule type" value="Genomic_DNA"/>
</dbReference>
<dbReference type="Proteomes" id="UP000239297">
    <property type="component" value="Unassembled WGS sequence"/>
</dbReference>
<dbReference type="RefSeq" id="WP_104122179.1">
    <property type="nucleotide sequence ID" value="NZ_PRKW01000005.1"/>
</dbReference>
<reference evidence="2 3" key="1">
    <citation type="journal article" date="2014" name="Int. J. Syst. Evol. Microbiol.">
        <title>Arthrobacter pityocampae sp. nov., isolated from Thaumetopoea pityocampa (Lep., Thaumetopoeidae).</title>
        <authorList>
            <person name="Ince I.A."/>
            <person name="Demirbag Z."/>
            <person name="Kati H."/>
        </authorList>
    </citation>
    <scope>NUCLEOTIDE SEQUENCE [LARGE SCALE GENOMIC DNA]</scope>
    <source>
        <strain evidence="2 3">Tp2</strain>
    </source>
</reference>
<dbReference type="InterPro" id="IPR007403">
    <property type="entry name" value="DUF456"/>
</dbReference>
<comment type="caution">
    <text evidence="2">The sequence shown here is derived from an EMBL/GenBank/DDBJ whole genome shotgun (WGS) entry which is preliminary data.</text>
</comment>
<feature type="transmembrane region" description="Helical" evidence="1">
    <location>
        <begin position="139"/>
        <end position="163"/>
    </location>
</feature>
<accession>A0A2S5IW37</accession>
<feature type="transmembrane region" description="Helical" evidence="1">
    <location>
        <begin position="58"/>
        <end position="75"/>
    </location>
</feature>
<feature type="transmembrane region" description="Helical" evidence="1">
    <location>
        <begin position="87"/>
        <end position="114"/>
    </location>
</feature>
<keyword evidence="1" id="KW-0472">Membrane</keyword>
<organism evidence="2 3">
    <name type="scientific">Arthrobacter pityocampae</name>
    <dbReference type="NCBI Taxonomy" id="547334"/>
    <lineage>
        <taxon>Bacteria</taxon>
        <taxon>Bacillati</taxon>
        <taxon>Actinomycetota</taxon>
        <taxon>Actinomycetes</taxon>
        <taxon>Micrococcales</taxon>
        <taxon>Micrococcaceae</taxon>
        <taxon>Arthrobacter</taxon>
    </lineage>
</organism>
<gene>
    <name evidence="2" type="ORF">C4K88_13775</name>
</gene>
<sequence length="166" mass="16931">MDLQLVMTVVCGALIAVGIAGVVIPVLPGSILIIVAMLVWALTVGSVAGWTVFTVGTVLAGAGLAAGLVLTGRTLRQRRIPGRSVTIGVLAGIAGMFLIPVVGLFVGFALGLFLSEFARQRNAREAVTSSLHALKATGFGILAELALACLAGITWVIGVWVHFAGA</sequence>